<dbReference type="AlphaFoldDB" id="A0A811KKK9"/>
<dbReference type="Proteomes" id="UP000783686">
    <property type="component" value="Unassembled WGS sequence"/>
</dbReference>
<accession>A0A811KKK9</accession>
<feature type="compositionally biased region" description="Low complexity" evidence="1">
    <location>
        <begin position="276"/>
        <end position="304"/>
    </location>
</feature>
<proteinExistence type="predicted"/>
<dbReference type="Proteomes" id="UP000614601">
    <property type="component" value="Unassembled WGS sequence"/>
</dbReference>
<organism evidence="2 3">
    <name type="scientific">Bursaphelenchus okinawaensis</name>
    <dbReference type="NCBI Taxonomy" id="465554"/>
    <lineage>
        <taxon>Eukaryota</taxon>
        <taxon>Metazoa</taxon>
        <taxon>Ecdysozoa</taxon>
        <taxon>Nematoda</taxon>
        <taxon>Chromadorea</taxon>
        <taxon>Rhabditida</taxon>
        <taxon>Tylenchina</taxon>
        <taxon>Tylenchomorpha</taxon>
        <taxon>Aphelenchoidea</taxon>
        <taxon>Aphelenchoididae</taxon>
        <taxon>Bursaphelenchus</taxon>
    </lineage>
</organism>
<reference evidence="2" key="1">
    <citation type="submission" date="2020-09" db="EMBL/GenBank/DDBJ databases">
        <authorList>
            <person name="Kikuchi T."/>
        </authorList>
    </citation>
    <scope>NUCLEOTIDE SEQUENCE</scope>
    <source>
        <strain evidence="2">SH1</strain>
    </source>
</reference>
<evidence type="ECO:0000313" key="3">
    <source>
        <dbReference type="Proteomes" id="UP000614601"/>
    </source>
</evidence>
<name>A0A811KKK9_9BILA</name>
<dbReference type="EMBL" id="CAJFCW020000003">
    <property type="protein sequence ID" value="CAG9106579.1"/>
    <property type="molecule type" value="Genomic_DNA"/>
</dbReference>
<sequence length="315" mass="36052">MDKPPPKTCLEQLHTEKTADGRPIWAPKPNQTREFNNEDLAYLAKIKALTQFSDKIQKKNMKLRYRLNAVSKEIKLMKRIKRFLCEKMLEMDENIHDERIDFDENDNEQQIDETISEVVTMVMQNPTLVEMNMKKKKLAELKRRERESLAATVMNLEEDDVDKSRQHIISIIESVASEGIHEEKRKIKVPKSVVSIPAPQKPTTSYNSKELEERLEKPPGVFRLNYNGFKDIDGPQNYDALSTPLREVLKIAQGRKPDHGGVTDAWLALIQTSSMSPKTSSLSSPTTARSRLSTFTSISSTTPSEQTMEVDVHKK</sequence>
<keyword evidence="3" id="KW-1185">Reference proteome</keyword>
<evidence type="ECO:0000313" key="2">
    <source>
        <dbReference type="EMBL" id="CAD5216763.1"/>
    </source>
</evidence>
<feature type="region of interest" description="Disordered" evidence="1">
    <location>
        <begin position="276"/>
        <end position="315"/>
    </location>
</feature>
<comment type="caution">
    <text evidence="2">The sequence shown here is derived from an EMBL/GenBank/DDBJ whole genome shotgun (WGS) entry which is preliminary data.</text>
</comment>
<evidence type="ECO:0000256" key="1">
    <source>
        <dbReference type="SAM" id="MobiDB-lite"/>
    </source>
</evidence>
<dbReference type="EMBL" id="CAJFDH010000003">
    <property type="protein sequence ID" value="CAD5216763.1"/>
    <property type="molecule type" value="Genomic_DNA"/>
</dbReference>
<dbReference type="OrthoDB" id="10365163at2759"/>
<gene>
    <name evidence="2" type="ORF">BOKJ2_LOCUS6750</name>
</gene>
<protein>
    <submittedName>
        <fullName evidence="2">Uncharacterized protein</fullName>
    </submittedName>
</protein>